<dbReference type="GO" id="GO:0051539">
    <property type="term" value="F:4 iron, 4 sulfur cluster binding"/>
    <property type="evidence" value="ECO:0007669"/>
    <property type="project" value="UniProtKB-KW"/>
</dbReference>
<dbReference type="AlphaFoldDB" id="A0A1M6MSA2"/>
<evidence type="ECO:0000256" key="2">
    <source>
        <dbReference type="ARBA" id="ARBA00022603"/>
    </source>
</evidence>
<dbReference type="InterPro" id="IPR058240">
    <property type="entry name" value="rSAM_sf"/>
</dbReference>
<dbReference type="SFLD" id="SFLDG01082">
    <property type="entry name" value="B12-binding_domain_containing"/>
    <property type="match status" value="1"/>
</dbReference>
<dbReference type="Gene3D" id="3.80.30.20">
    <property type="entry name" value="tm_1862 like domain"/>
    <property type="match status" value="1"/>
</dbReference>
<proteinExistence type="predicted"/>
<protein>
    <submittedName>
        <fullName evidence="9">Radical SAM P-methyltransferase, PhpK family</fullName>
    </submittedName>
</protein>
<dbReference type="GO" id="GO:0046872">
    <property type="term" value="F:metal ion binding"/>
    <property type="evidence" value="ECO:0007669"/>
    <property type="project" value="UniProtKB-KW"/>
</dbReference>
<dbReference type="SMART" id="SM00729">
    <property type="entry name" value="Elp3"/>
    <property type="match status" value="1"/>
</dbReference>
<dbReference type="STRING" id="1121302.SAMN02745163_02745"/>
<feature type="domain" description="Radical SAM core" evidence="8">
    <location>
        <begin position="204"/>
        <end position="422"/>
    </location>
</feature>
<keyword evidence="4" id="KW-0949">S-adenosyl-L-methionine</keyword>
<reference evidence="9 10" key="1">
    <citation type="submission" date="2016-11" db="EMBL/GenBank/DDBJ databases">
        <authorList>
            <person name="Jaros S."/>
            <person name="Januszkiewicz K."/>
            <person name="Wedrychowicz H."/>
        </authorList>
    </citation>
    <scope>NUCLEOTIDE SEQUENCE [LARGE SCALE GENOMIC DNA]</scope>
    <source>
        <strain evidence="9 10">DSM 21758</strain>
    </source>
</reference>
<dbReference type="OrthoDB" id="2990459at2"/>
<evidence type="ECO:0000256" key="7">
    <source>
        <dbReference type="ARBA" id="ARBA00023014"/>
    </source>
</evidence>
<dbReference type="SFLD" id="SFLDG01123">
    <property type="entry name" value="methyltransferase_(Class_B)"/>
    <property type="match status" value="1"/>
</dbReference>
<dbReference type="PROSITE" id="PS51918">
    <property type="entry name" value="RADICAL_SAM"/>
    <property type="match status" value="1"/>
</dbReference>
<dbReference type="InterPro" id="IPR051198">
    <property type="entry name" value="BchE-like"/>
</dbReference>
<dbReference type="InterPro" id="IPR006638">
    <property type="entry name" value="Elp3/MiaA/NifB-like_rSAM"/>
</dbReference>
<dbReference type="Proteomes" id="UP000184310">
    <property type="component" value="Unassembled WGS sequence"/>
</dbReference>
<dbReference type="InterPro" id="IPR034466">
    <property type="entry name" value="Methyltransferase_Class_B"/>
</dbReference>
<dbReference type="InterPro" id="IPR023404">
    <property type="entry name" value="rSAM_horseshoe"/>
</dbReference>
<gene>
    <name evidence="9" type="ORF">SAMN02745163_02745</name>
</gene>
<dbReference type="PANTHER" id="PTHR43409">
    <property type="entry name" value="ANAEROBIC MAGNESIUM-PROTOPORPHYRIN IX MONOMETHYL ESTER CYCLASE-RELATED"/>
    <property type="match status" value="1"/>
</dbReference>
<keyword evidence="6" id="KW-0408">Iron</keyword>
<evidence type="ECO:0000259" key="8">
    <source>
        <dbReference type="PROSITE" id="PS51918"/>
    </source>
</evidence>
<comment type="cofactor">
    <cofactor evidence="1">
        <name>[4Fe-4S] cluster</name>
        <dbReference type="ChEBI" id="CHEBI:49883"/>
    </cofactor>
</comment>
<accession>A0A1M6MSA2</accession>
<evidence type="ECO:0000256" key="5">
    <source>
        <dbReference type="ARBA" id="ARBA00022723"/>
    </source>
</evidence>
<dbReference type="GO" id="GO:0008168">
    <property type="term" value="F:methyltransferase activity"/>
    <property type="evidence" value="ECO:0007669"/>
    <property type="project" value="UniProtKB-KW"/>
</dbReference>
<dbReference type="Pfam" id="PF04055">
    <property type="entry name" value="Radical_SAM"/>
    <property type="match status" value="1"/>
</dbReference>
<dbReference type="PANTHER" id="PTHR43409:SF7">
    <property type="entry name" value="BLL1977 PROTEIN"/>
    <property type="match status" value="1"/>
</dbReference>
<dbReference type="SFLD" id="SFLDS00029">
    <property type="entry name" value="Radical_SAM"/>
    <property type="match status" value="1"/>
</dbReference>
<sequence>MKKVIDCLLIGYRTDENYSYYQDFANKFLDGQVVEKQFNGTISYLGTFLHRRGYSFDYINYMEDEYDLLSEKLKNNSYMTICLSTTYIMKMQTLVKLIKIIRMIKPDSKIVLGGPYIVNLLREKIIDKLVKNKLLKMINADVIINDFQGEATLCNILTAIREGECYESIPNLCYRMDNNYHYTHIIREDNKLEHNTVDWRLFADRIRSTVSIRTSQSCPFSCKFCNFHVIEGKYSYISVEAIERELNTLKSINKVKCINFVDDTFNMPKERFRDILKMMIKNNYQFKWYSYIRCQFLDEEIVSLMKESKCLGVYLGIESGNQEMLNNMNKRADVSDFYRAIALLNKYGIVTYGTFFVGFPGETEDSVQDTIRFLNESGITFYDIYQWRYDINTPISQEKEKYGLEGCDYEWKHNTMDSIKAREMCNKIVESVMNSTRSQFDPTMFFLLLAIGCNIDMFTKYYNRSIQDFKRLTI</sequence>
<evidence type="ECO:0000313" key="9">
    <source>
        <dbReference type="EMBL" id="SHJ86351.1"/>
    </source>
</evidence>
<dbReference type="RefSeq" id="WP_072988685.1">
    <property type="nucleotide sequence ID" value="NZ_FQZB01000011.1"/>
</dbReference>
<keyword evidence="5" id="KW-0479">Metal-binding</keyword>
<keyword evidence="2 9" id="KW-0489">Methyltransferase</keyword>
<dbReference type="EMBL" id="FQZB01000011">
    <property type="protein sequence ID" value="SHJ86351.1"/>
    <property type="molecule type" value="Genomic_DNA"/>
</dbReference>
<keyword evidence="10" id="KW-1185">Reference proteome</keyword>
<keyword evidence="3 9" id="KW-0808">Transferase</keyword>
<organism evidence="9 10">
    <name type="scientific">Clostridium cavendishii DSM 21758</name>
    <dbReference type="NCBI Taxonomy" id="1121302"/>
    <lineage>
        <taxon>Bacteria</taxon>
        <taxon>Bacillati</taxon>
        <taxon>Bacillota</taxon>
        <taxon>Clostridia</taxon>
        <taxon>Eubacteriales</taxon>
        <taxon>Clostridiaceae</taxon>
        <taxon>Clostridium</taxon>
    </lineage>
</organism>
<name>A0A1M6MSA2_9CLOT</name>
<evidence type="ECO:0000313" key="10">
    <source>
        <dbReference type="Proteomes" id="UP000184310"/>
    </source>
</evidence>
<evidence type="ECO:0000256" key="3">
    <source>
        <dbReference type="ARBA" id="ARBA00022679"/>
    </source>
</evidence>
<dbReference type="InterPro" id="IPR007197">
    <property type="entry name" value="rSAM"/>
</dbReference>
<dbReference type="SUPFAM" id="SSF102114">
    <property type="entry name" value="Radical SAM enzymes"/>
    <property type="match status" value="1"/>
</dbReference>
<dbReference type="CDD" id="cd01335">
    <property type="entry name" value="Radical_SAM"/>
    <property type="match status" value="1"/>
</dbReference>
<evidence type="ECO:0000256" key="4">
    <source>
        <dbReference type="ARBA" id="ARBA00022691"/>
    </source>
</evidence>
<dbReference type="GO" id="GO:0032259">
    <property type="term" value="P:methylation"/>
    <property type="evidence" value="ECO:0007669"/>
    <property type="project" value="UniProtKB-KW"/>
</dbReference>
<keyword evidence="7" id="KW-0411">Iron-sulfur</keyword>
<evidence type="ECO:0000256" key="6">
    <source>
        <dbReference type="ARBA" id="ARBA00023004"/>
    </source>
</evidence>
<evidence type="ECO:0000256" key="1">
    <source>
        <dbReference type="ARBA" id="ARBA00001966"/>
    </source>
</evidence>